<evidence type="ECO:0000313" key="1">
    <source>
        <dbReference type="EMBL" id="KKL52724.1"/>
    </source>
</evidence>
<comment type="caution">
    <text evidence="1">The sequence shown here is derived from an EMBL/GenBank/DDBJ whole genome shotgun (WGS) entry which is preliminary data.</text>
</comment>
<reference evidence="1" key="1">
    <citation type="journal article" date="2015" name="Nature">
        <title>Complex archaea that bridge the gap between prokaryotes and eukaryotes.</title>
        <authorList>
            <person name="Spang A."/>
            <person name="Saw J.H."/>
            <person name="Jorgensen S.L."/>
            <person name="Zaremba-Niedzwiedzka K."/>
            <person name="Martijn J."/>
            <person name="Lind A.E."/>
            <person name="van Eijk R."/>
            <person name="Schleper C."/>
            <person name="Guy L."/>
            <person name="Ettema T.J."/>
        </authorList>
    </citation>
    <scope>NUCLEOTIDE SEQUENCE</scope>
</reference>
<accession>A0A0F9CU46</accession>
<sequence length="126" mass="14744">MTIKEKNLFLKMLHTQDTKYVLVAVITKGFYTPIFPIKDFLLESEDTHIKEEYNLIQESIPEISIELCGVNTIQKYFDGYKLLGFDMNIIQEVEIDGFIEKNDELKRKKKFIGGLRPVIKLKGNRE</sequence>
<organism evidence="1">
    <name type="scientific">marine sediment metagenome</name>
    <dbReference type="NCBI Taxonomy" id="412755"/>
    <lineage>
        <taxon>unclassified sequences</taxon>
        <taxon>metagenomes</taxon>
        <taxon>ecological metagenomes</taxon>
    </lineage>
</organism>
<gene>
    <name evidence="1" type="ORF">LCGC14_2282600</name>
</gene>
<name>A0A0F9CU46_9ZZZZ</name>
<proteinExistence type="predicted"/>
<protein>
    <submittedName>
        <fullName evidence="1">Uncharacterized protein</fullName>
    </submittedName>
</protein>
<dbReference type="EMBL" id="LAZR01031793">
    <property type="protein sequence ID" value="KKL52724.1"/>
    <property type="molecule type" value="Genomic_DNA"/>
</dbReference>
<dbReference type="AlphaFoldDB" id="A0A0F9CU46"/>